<keyword evidence="2" id="KW-1185">Reference proteome</keyword>
<name>A0A4R6UC59_9BACI</name>
<dbReference type="RefSeq" id="WP_133578438.1">
    <property type="nucleotide sequence ID" value="NZ_SNYJ01000001.1"/>
</dbReference>
<comment type="caution">
    <text evidence="1">The sequence shown here is derived from an EMBL/GenBank/DDBJ whole genome shotgun (WGS) entry which is preliminary data.</text>
</comment>
<evidence type="ECO:0000313" key="2">
    <source>
        <dbReference type="Proteomes" id="UP000295632"/>
    </source>
</evidence>
<dbReference type="AlphaFoldDB" id="A0A4R6UC59"/>
<evidence type="ECO:0000313" key="1">
    <source>
        <dbReference type="EMBL" id="TDQ42589.1"/>
    </source>
</evidence>
<gene>
    <name evidence="1" type="ORF">EV213_10117</name>
</gene>
<proteinExistence type="predicted"/>
<protein>
    <recommendedName>
        <fullName evidence="3">YolD-like protein</fullName>
    </recommendedName>
</protein>
<reference evidence="1 2" key="1">
    <citation type="submission" date="2019-03" db="EMBL/GenBank/DDBJ databases">
        <title>Genomic Encyclopedia of Type Strains, Phase IV (KMG-IV): sequencing the most valuable type-strain genomes for metagenomic binning, comparative biology and taxonomic classification.</title>
        <authorList>
            <person name="Goeker M."/>
        </authorList>
    </citation>
    <scope>NUCLEOTIDE SEQUENCE [LARGE SCALE GENOMIC DNA]</scope>
    <source>
        <strain evidence="1 2">DSM 28697</strain>
    </source>
</reference>
<accession>A0A4R6UC59</accession>
<organism evidence="1 2">
    <name type="scientific">Aureibacillus halotolerans</name>
    <dbReference type="NCBI Taxonomy" id="1508390"/>
    <lineage>
        <taxon>Bacteria</taxon>
        <taxon>Bacillati</taxon>
        <taxon>Bacillota</taxon>
        <taxon>Bacilli</taxon>
        <taxon>Bacillales</taxon>
        <taxon>Bacillaceae</taxon>
        <taxon>Aureibacillus</taxon>
    </lineage>
</organism>
<dbReference type="Proteomes" id="UP000295632">
    <property type="component" value="Unassembled WGS sequence"/>
</dbReference>
<evidence type="ECO:0008006" key="3">
    <source>
        <dbReference type="Google" id="ProtNLM"/>
    </source>
</evidence>
<sequence>MRTTRQWFFHPRLTKKDRLIEVPDSTFTSFASPVDEVMLEAMEFGSQLHIVLYREEQYHMFTGRIVDQNKNRLRIQNTCETCYEVDVTHIVAANIVHSKSSDTV</sequence>
<dbReference type="EMBL" id="SNYJ01000001">
    <property type="protein sequence ID" value="TDQ42589.1"/>
    <property type="molecule type" value="Genomic_DNA"/>
</dbReference>